<evidence type="ECO:0000313" key="5">
    <source>
        <dbReference type="Proteomes" id="UP001156881"/>
    </source>
</evidence>
<evidence type="ECO:0000313" key="4">
    <source>
        <dbReference type="Proteomes" id="UP000517759"/>
    </source>
</evidence>
<dbReference type="RefSeq" id="WP_183504948.1">
    <property type="nucleotide sequence ID" value="NZ_BSPG01000065.1"/>
</dbReference>
<keyword evidence="5" id="KW-1185">Reference proteome</keyword>
<name>A0A7W6AJG8_9HYPH</name>
<dbReference type="Proteomes" id="UP000517759">
    <property type="component" value="Unassembled WGS sequence"/>
</dbReference>
<dbReference type="EMBL" id="JACIDN010000003">
    <property type="protein sequence ID" value="MBB3902769.1"/>
    <property type="molecule type" value="Genomic_DNA"/>
</dbReference>
<organism evidence="3 4">
    <name type="scientific">Methylobacterium brachythecii</name>
    <dbReference type="NCBI Taxonomy" id="1176177"/>
    <lineage>
        <taxon>Bacteria</taxon>
        <taxon>Pseudomonadati</taxon>
        <taxon>Pseudomonadota</taxon>
        <taxon>Alphaproteobacteria</taxon>
        <taxon>Hyphomicrobiales</taxon>
        <taxon>Methylobacteriaceae</taxon>
        <taxon>Methylobacterium</taxon>
    </lineage>
</organism>
<proteinExistence type="predicted"/>
<evidence type="ECO:0000256" key="1">
    <source>
        <dbReference type="SAM" id="MobiDB-lite"/>
    </source>
</evidence>
<reference evidence="2" key="4">
    <citation type="submission" date="2023-01" db="EMBL/GenBank/DDBJ databases">
        <title>Draft genome sequence of Methylobacterium brachythecii strain NBRC 107710.</title>
        <authorList>
            <person name="Sun Q."/>
            <person name="Mori K."/>
        </authorList>
    </citation>
    <scope>NUCLEOTIDE SEQUENCE</scope>
    <source>
        <strain evidence="2">NBRC 107710</strain>
    </source>
</reference>
<reference evidence="3 4" key="3">
    <citation type="submission" date="2020-08" db="EMBL/GenBank/DDBJ databases">
        <title>Genomic Encyclopedia of Type Strains, Phase IV (KMG-IV): sequencing the most valuable type-strain genomes for metagenomic binning, comparative biology and taxonomic classification.</title>
        <authorList>
            <person name="Goeker M."/>
        </authorList>
    </citation>
    <scope>NUCLEOTIDE SEQUENCE [LARGE SCALE GENOMIC DNA]</scope>
    <source>
        <strain evidence="3 4">DSM 24105</strain>
    </source>
</reference>
<comment type="caution">
    <text evidence="3">The sequence shown here is derived from an EMBL/GenBank/DDBJ whole genome shotgun (WGS) entry which is preliminary data.</text>
</comment>
<feature type="compositionally biased region" description="Basic and acidic residues" evidence="1">
    <location>
        <begin position="49"/>
        <end position="64"/>
    </location>
</feature>
<dbReference type="EMBL" id="BSPG01000065">
    <property type="protein sequence ID" value="GLS46972.1"/>
    <property type="molecule type" value="Genomic_DNA"/>
</dbReference>
<evidence type="ECO:0000313" key="3">
    <source>
        <dbReference type="EMBL" id="MBB3902769.1"/>
    </source>
</evidence>
<protein>
    <submittedName>
        <fullName evidence="3">Uncharacterized protein</fullName>
    </submittedName>
</protein>
<gene>
    <name evidence="2" type="ORF">GCM10007884_49720</name>
    <name evidence="3" type="ORF">GGR33_002264</name>
</gene>
<sequence>MPQTVSAKFTTRRDAEMAVEHIVQEHGIDRSAVTVGSASDANTAGTEAARADIEDGHLKSDNDGKPALAGKVKVSVQITDQDAEKVRSSFDTFGGAPS</sequence>
<dbReference type="Proteomes" id="UP001156881">
    <property type="component" value="Unassembled WGS sequence"/>
</dbReference>
<feature type="region of interest" description="Disordered" evidence="1">
    <location>
        <begin position="34"/>
        <end position="67"/>
    </location>
</feature>
<dbReference type="AlphaFoldDB" id="A0A7W6AJG8"/>
<feature type="compositionally biased region" description="Polar residues" evidence="1">
    <location>
        <begin position="34"/>
        <end position="45"/>
    </location>
</feature>
<reference evidence="2" key="1">
    <citation type="journal article" date="2014" name="Int. J. Syst. Evol. Microbiol.">
        <title>Complete genome of a new Firmicutes species belonging to the dominant human colonic microbiota ('Ruminococcus bicirculans') reveals two chromosomes and a selective capacity to utilize plant glucans.</title>
        <authorList>
            <consortium name="NISC Comparative Sequencing Program"/>
            <person name="Wegmann U."/>
            <person name="Louis P."/>
            <person name="Goesmann A."/>
            <person name="Henrissat B."/>
            <person name="Duncan S.H."/>
            <person name="Flint H.J."/>
        </authorList>
    </citation>
    <scope>NUCLEOTIDE SEQUENCE</scope>
    <source>
        <strain evidence="2">NBRC 107710</strain>
    </source>
</reference>
<reference evidence="5" key="2">
    <citation type="journal article" date="2019" name="Int. J. Syst. Evol. Microbiol.">
        <title>The Global Catalogue of Microorganisms (GCM) 10K type strain sequencing project: providing services to taxonomists for standard genome sequencing and annotation.</title>
        <authorList>
            <consortium name="The Broad Institute Genomics Platform"/>
            <consortium name="The Broad Institute Genome Sequencing Center for Infectious Disease"/>
            <person name="Wu L."/>
            <person name="Ma J."/>
        </authorList>
    </citation>
    <scope>NUCLEOTIDE SEQUENCE [LARGE SCALE GENOMIC DNA]</scope>
    <source>
        <strain evidence="5">NBRC 107710</strain>
    </source>
</reference>
<accession>A0A7W6AJG8</accession>
<evidence type="ECO:0000313" key="2">
    <source>
        <dbReference type="EMBL" id="GLS46972.1"/>
    </source>
</evidence>